<dbReference type="SMART" id="SM00387">
    <property type="entry name" value="HATPase_c"/>
    <property type="match status" value="1"/>
</dbReference>
<evidence type="ECO:0000256" key="10">
    <source>
        <dbReference type="SAM" id="Phobius"/>
    </source>
</evidence>
<feature type="transmembrane region" description="Helical" evidence="10">
    <location>
        <begin position="12"/>
        <end position="31"/>
    </location>
</feature>
<dbReference type="AlphaFoldDB" id="W6M310"/>
<dbReference type="InterPro" id="IPR003594">
    <property type="entry name" value="HATPase_dom"/>
</dbReference>
<comment type="caution">
    <text evidence="12">The sequence shown here is derived from an EMBL/GenBank/DDBJ whole genome shotgun (WGS) entry which is preliminary data.</text>
</comment>
<name>W6M310_9GAMM</name>
<keyword evidence="13" id="KW-1185">Reference proteome</keyword>
<keyword evidence="4" id="KW-0597">Phosphoprotein</keyword>
<dbReference type="SUPFAM" id="SSF55874">
    <property type="entry name" value="ATPase domain of HSP90 chaperone/DNA topoisomerase II/histidine kinase"/>
    <property type="match status" value="1"/>
</dbReference>
<keyword evidence="8 10" id="KW-1133">Transmembrane helix</keyword>
<dbReference type="InterPro" id="IPR005467">
    <property type="entry name" value="His_kinase_dom"/>
</dbReference>
<dbReference type="PRINTS" id="PR00344">
    <property type="entry name" value="BCTRLSENSOR"/>
</dbReference>
<reference evidence="12" key="1">
    <citation type="submission" date="2013-07" db="EMBL/GenBank/DDBJ databases">
        <authorList>
            <person name="McIlroy S."/>
        </authorList>
    </citation>
    <scope>NUCLEOTIDE SEQUENCE [LARGE SCALE GENOMIC DNA]</scope>
    <source>
        <strain evidence="12">Run_A_D11</strain>
    </source>
</reference>
<organism evidence="12 13">
    <name type="scientific">Candidatus Competibacter denitrificans Run_A_D11</name>
    <dbReference type="NCBI Taxonomy" id="1400863"/>
    <lineage>
        <taxon>Bacteria</taxon>
        <taxon>Pseudomonadati</taxon>
        <taxon>Pseudomonadota</taxon>
        <taxon>Gammaproteobacteria</taxon>
        <taxon>Candidatus Competibacteraceae</taxon>
        <taxon>Candidatus Competibacter</taxon>
    </lineage>
</organism>
<dbReference type="SUPFAM" id="SSF47384">
    <property type="entry name" value="Homodimeric domain of signal transducing histidine kinase"/>
    <property type="match status" value="1"/>
</dbReference>
<comment type="subcellular location">
    <subcellularLocation>
        <location evidence="2">Membrane</location>
    </subcellularLocation>
</comment>
<dbReference type="InterPro" id="IPR036097">
    <property type="entry name" value="HisK_dim/P_sf"/>
</dbReference>
<evidence type="ECO:0000313" key="12">
    <source>
        <dbReference type="EMBL" id="CDI01932.1"/>
    </source>
</evidence>
<dbReference type="PROSITE" id="PS50109">
    <property type="entry name" value="HIS_KIN"/>
    <property type="match status" value="1"/>
</dbReference>
<keyword evidence="6 10" id="KW-0812">Transmembrane</keyword>
<evidence type="ECO:0000256" key="5">
    <source>
        <dbReference type="ARBA" id="ARBA00022679"/>
    </source>
</evidence>
<evidence type="ECO:0000256" key="7">
    <source>
        <dbReference type="ARBA" id="ARBA00022777"/>
    </source>
</evidence>
<keyword evidence="7 12" id="KW-0418">Kinase</keyword>
<evidence type="ECO:0000256" key="4">
    <source>
        <dbReference type="ARBA" id="ARBA00022553"/>
    </source>
</evidence>
<evidence type="ECO:0000256" key="1">
    <source>
        <dbReference type="ARBA" id="ARBA00000085"/>
    </source>
</evidence>
<dbReference type="InterPro" id="IPR004358">
    <property type="entry name" value="Sig_transdc_His_kin-like_C"/>
</dbReference>
<dbReference type="Pfam" id="PF02518">
    <property type="entry name" value="HATPase_c"/>
    <property type="match status" value="1"/>
</dbReference>
<dbReference type="PANTHER" id="PTHR45436:SF5">
    <property type="entry name" value="SENSOR HISTIDINE KINASE TRCS"/>
    <property type="match status" value="1"/>
</dbReference>
<feature type="transmembrane region" description="Helical" evidence="10">
    <location>
        <begin position="156"/>
        <end position="174"/>
    </location>
</feature>
<proteinExistence type="predicted"/>
<dbReference type="InterPro" id="IPR050428">
    <property type="entry name" value="TCS_sensor_his_kinase"/>
</dbReference>
<dbReference type="EC" id="2.7.13.3" evidence="3"/>
<dbReference type="InterPro" id="IPR036890">
    <property type="entry name" value="HATPase_C_sf"/>
</dbReference>
<dbReference type="Proteomes" id="UP000035760">
    <property type="component" value="Unassembled WGS sequence"/>
</dbReference>
<comment type="catalytic activity">
    <reaction evidence="1">
        <text>ATP + protein L-histidine = ADP + protein N-phospho-L-histidine.</text>
        <dbReference type="EC" id="2.7.13.3"/>
    </reaction>
</comment>
<evidence type="ECO:0000256" key="9">
    <source>
        <dbReference type="ARBA" id="ARBA00023136"/>
    </source>
</evidence>
<dbReference type="Gene3D" id="1.10.287.130">
    <property type="match status" value="1"/>
</dbReference>
<dbReference type="EMBL" id="CBTJ020000027">
    <property type="protein sequence ID" value="CDI01932.1"/>
    <property type="molecule type" value="Genomic_DNA"/>
</dbReference>
<keyword evidence="5" id="KW-0808">Transferase</keyword>
<dbReference type="GO" id="GO:0000155">
    <property type="term" value="F:phosphorelay sensor kinase activity"/>
    <property type="evidence" value="ECO:0007669"/>
    <property type="project" value="InterPro"/>
</dbReference>
<sequence length="449" mass="49696">MISLQTRLSASLMGVLGVLTALIAVTGSYSLHRIAENFVASRLEHDLEAVLTALSFDAAGHPQLTLERINVAFQRPYSGHYYRIETPNGQLRSRSLWDADLALPPLAAERATRTFTAGPEGQRLLLVGRAFVVQDQPIMIAVTEDFTPLESGLKRLLWRLGGFVLLAFGALLLLQRLMVRRCLAPLEDVRRELPRLERGEIARLSVRAPAEILPLVAELNRLLDLMGQRQRRTRQALGNLAHALKTPLTALTQLVDQPPPAPDNSGFWQDLRQQLAQIRRLTERELKRARIVGAGNPGQRVLLAREVEDLIETLHRIHRDRALHFEVRIPPDSVFPGDRDDLLELLGNLLDNACQWANRVVRLTVGTESEQLWLRVEDDGPGCPPEQLASLRQRGVRIDESRAGHGLGLAISNDIVAQYSGQLNLASSETLGGLLAEAVLPISPPTGPC</sequence>
<gene>
    <name evidence="12" type="ORF">BN873_210153</name>
</gene>
<evidence type="ECO:0000256" key="3">
    <source>
        <dbReference type="ARBA" id="ARBA00012438"/>
    </source>
</evidence>
<accession>W6M310</accession>
<dbReference type="RefSeq" id="WP_048671514.1">
    <property type="nucleotide sequence ID" value="NZ_CBTJ020000027.1"/>
</dbReference>
<dbReference type="Gene3D" id="3.30.565.10">
    <property type="entry name" value="Histidine kinase-like ATPase, C-terminal domain"/>
    <property type="match status" value="1"/>
</dbReference>
<dbReference type="GO" id="GO:0005886">
    <property type="term" value="C:plasma membrane"/>
    <property type="evidence" value="ECO:0007669"/>
    <property type="project" value="TreeGrafter"/>
</dbReference>
<keyword evidence="9 10" id="KW-0472">Membrane</keyword>
<dbReference type="OrthoDB" id="9809567at2"/>
<evidence type="ECO:0000259" key="11">
    <source>
        <dbReference type="PROSITE" id="PS50109"/>
    </source>
</evidence>
<evidence type="ECO:0000313" key="13">
    <source>
        <dbReference type="Proteomes" id="UP000035760"/>
    </source>
</evidence>
<dbReference type="PANTHER" id="PTHR45436">
    <property type="entry name" value="SENSOR HISTIDINE KINASE YKOH"/>
    <property type="match status" value="1"/>
</dbReference>
<dbReference type="STRING" id="1400863.BN873_210153"/>
<feature type="domain" description="Histidine kinase" evidence="11">
    <location>
        <begin position="239"/>
        <end position="444"/>
    </location>
</feature>
<evidence type="ECO:0000256" key="2">
    <source>
        <dbReference type="ARBA" id="ARBA00004370"/>
    </source>
</evidence>
<evidence type="ECO:0000256" key="6">
    <source>
        <dbReference type="ARBA" id="ARBA00022692"/>
    </source>
</evidence>
<reference evidence="12" key="2">
    <citation type="submission" date="2014-03" db="EMBL/GenBank/DDBJ databases">
        <title>Candidatus Competibacter-lineage genomes retrieved from metagenomes reveal functional metabolic diversity.</title>
        <authorList>
            <person name="McIlroy S.J."/>
            <person name="Albertsen M."/>
            <person name="Andresen E.K."/>
            <person name="Saunders A.M."/>
            <person name="Kristiansen R."/>
            <person name="Stokholm-Bjerregaard M."/>
            <person name="Nielsen K.L."/>
            <person name="Nielsen P.H."/>
        </authorList>
    </citation>
    <scope>NUCLEOTIDE SEQUENCE</scope>
    <source>
        <strain evidence="12">Run_A_D11</strain>
    </source>
</reference>
<protein>
    <recommendedName>
        <fullName evidence="3">histidine kinase</fullName>
        <ecNumber evidence="3">2.7.13.3</ecNumber>
    </recommendedName>
</protein>
<evidence type="ECO:0000256" key="8">
    <source>
        <dbReference type="ARBA" id="ARBA00022989"/>
    </source>
</evidence>